<dbReference type="Gene3D" id="1.20.5.170">
    <property type="match status" value="1"/>
</dbReference>
<reference evidence="2" key="2">
    <citation type="submission" date="2020-05" db="EMBL/GenBank/DDBJ databases">
        <authorList>
            <person name="Kim H.-S."/>
            <person name="Proctor R.H."/>
            <person name="Brown D.W."/>
        </authorList>
    </citation>
    <scope>NUCLEOTIDE SEQUENCE</scope>
    <source>
        <strain evidence="2">NRRL 20472</strain>
    </source>
</reference>
<accession>A0A8H4XBS7</accession>
<dbReference type="EMBL" id="JABEXW010000193">
    <property type="protein sequence ID" value="KAF4968600.1"/>
    <property type="molecule type" value="Genomic_DNA"/>
</dbReference>
<dbReference type="SUPFAM" id="SSF57997">
    <property type="entry name" value="Tropomyosin"/>
    <property type="match status" value="1"/>
</dbReference>
<organism evidence="2 3">
    <name type="scientific">Fusarium sarcochroum</name>
    <dbReference type="NCBI Taxonomy" id="1208366"/>
    <lineage>
        <taxon>Eukaryota</taxon>
        <taxon>Fungi</taxon>
        <taxon>Dikarya</taxon>
        <taxon>Ascomycota</taxon>
        <taxon>Pezizomycotina</taxon>
        <taxon>Sordariomycetes</taxon>
        <taxon>Hypocreomycetidae</taxon>
        <taxon>Hypocreales</taxon>
        <taxon>Nectriaceae</taxon>
        <taxon>Fusarium</taxon>
        <taxon>Fusarium lateritium species complex</taxon>
    </lineage>
</organism>
<dbReference type="AlphaFoldDB" id="A0A8H4XBS7"/>
<protein>
    <submittedName>
        <fullName evidence="2">Uncharacterized protein</fullName>
    </submittedName>
</protein>
<keyword evidence="1" id="KW-0175">Coiled coil</keyword>
<evidence type="ECO:0000256" key="1">
    <source>
        <dbReference type="SAM" id="Coils"/>
    </source>
</evidence>
<reference evidence="2" key="1">
    <citation type="journal article" date="2020" name="BMC Genomics">
        <title>Correction to: Identification and distribution of gene clusters required for synthesis of sphingolipid metabolism inhibitors in diverse species of the filamentous fungus Fusarium.</title>
        <authorList>
            <person name="Kim H.S."/>
            <person name="Lohmar J.M."/>
            <person name="Busman M."/>
            <person name="Brown D.W."/>
            <person name="Naumann T.A."/>
            <person name="Divon H.H."/>
            <person name="Lysoe E."/>
            <person name="Uhlig S."/>
            <person name="Proctor R.H."/>
        </authorList>
    </citation>
    <scope>NUCLEOTIDE SEQUENCE</scope>
    <source>
        <strain evidence="2">NRRL 20472</strain>
    </source>
</reference>
<name>A0A8H4XBS7_9HYPO</name>
<evidence type="ECO:0000313" key="3">
    <source>
        <dbReference type="Proteomes" id="UP000622797"/>
    </source>
</evidence>
<sequence>MAGSMATLQTRVRQSVTATLFQQSLREAQGRLSTVEAKLKKLEKEIDALDDERKKLKVEIVTYTNTLKKLSR</sequence>
<dbReference type="Proteomes" id="UP000622797">
    <property type="component" value="Unassembled WGS sequence"/>
</dbReference>
<gene>
    <name evidence="2" type="ORF">FSARC_4024</name>
</gene>
<evidence type="ECO:0000313" key="2">
    <source>
        <dbReference type="EMBL" id="KAF4968600.1"/>
    </source>
</evidence>
<proteinExistence type="predicted"/>
<comment type="caution">
    <text evidence="2">The sequence shown here is derived from an EMBL/GenBank/DDBJ whole genome shotgun (WGS) entry which is preliminary data.</text>
</comment>
<feature type="coiled-coil region" evidence="1">
    <location>
        <begin position="25"/>
        <end position="66"/>
    </location>
</feature>
<keyword evidence="3" id="KW-1185">Reference proteome</keyword>